<evidence type="ECO:0000256" key="10">
    <source>
        <dbReference type="RuleBase" id="RU364125"/>
    </source>
</evidence>
<evidence type="ECO:0000256" key="2">
    <source>
        <dbReference type="ARBA" id="ARBA00004162"/>
    </source>
</evidence>
<evidence type="ECO:0000256" key="7">
    <source>
        <dbReference type="ARBA" id="ARBA00022779"/>
    </source>
</evidence>
<comment type="subcellular location">
    <subcellularLocation>
        <location evidence="2">Cell membrane</location>
        <topology evidence="2">Single-pass membrane protein</topology>
    </subcellularLocation>
</comment>
<keyword evidence="5 10" id="KW-0145">Chemotaxis</keyword>
<comment type="function">
    <text evidence="1 10">Controls the rotational direction of flagella during chemotaxis.</text>
</comment>
<keyword evidence="11" id="KW-0969">Cilium</keyword>
<evidence type="ECO:0000256" key="5">
    <source>
        <dbReference type="ARBA" id="ARBA00022500"/>
    </source>
</evidence>
<keyword evidence="6" id="KW-0812">Transmembrane</keyword>
<keyword evidence="4 10" id="KW-1003">Cell membrane</keyword>
<dbReference type="PANTHER" id="PTHR35091">
    <property type="entry name" value="FLAGELLAR PROTEIN FLIL"/>
    <property type="match status" value="1"/>
</dbReference>
<keyword evidence="11" id="KW-0966">Cell projection</keyword>
<reference evidence="11 12" key="1">
    <citation type="submission" date="2021-03" db="EMBL/GenBank/DDBJ databases">
        <title>Genomic Encyclopedia of Type Strains, Phase IV (KMG-IV): sequencing the most valuable type-strain genomes for metagenomic binning, comparative biology and taxonomic classification.</title>
        <authorList>
            <person name="Goeker M."/>
        </authorList>
    </citation>
    <scope>NUCLEOTIDE SEQUENCE [LARGE SCALE GENOMIC DNA]</scope>
    <source>
        <strain evidence="11 12">DSM 23491</strain>
    </source>
</reference>
<evidence type="ECO:0000256" key="9">
    <source>
        <dbReference type="ARBA" id="ARBA00023136"/>
    </source>
</evidence>
<dbReference type="Proteomes" id="UP001519273">
    <property type="component" value="Unassembled WGS sequence"/>
</dbReference>
<keyword evidence="11" id="KW-0282">Flagellum</keyword>
<evidence type="ECO:0000256" key="6">
    <source>
        <dbReference type="ARBA" id="ARBA00022692"/>
    </source>
</evidence>
<comment type="similarity">
    <text evidence="3 10">Belongs to the FliL family.</text>
</comment>
<keyword evidence="7 10" id="KW-0283">Flagellar rotation</keyword>
<comment type="caution">
    <text evidence="11">The sequence shown here is derived from an EMBL/GenBank/DDBJ whole genome shotgun (WGS) entry which is preliminary data.</text>
</comment>
<dbReference type="InterPro" id="IPR005503">
    <property type="entry name" value="FliL"/>
</dbReference>
<proteinExistence type="inferred from homology"/>
<dbReference type="PANTHER" id="PTHR35091:SF2">
    <property type="entry name" value="FLAGELLAR PROTEIN FLIL"/>
    <property type="match status" value="1"/>
</dbReference>
<organism evidence="11 12">
    <name type="scientific">Paenibacillus sediminis</name>
    <dbReference type="NCBI Taxonomy" id="664909"/>
    <lineage>
        <taxon>Bacteria</taxon>
        <taxon>Bacillati</taxon>
        <taxon>Bacillota</taxon>
        <taxon>Bacilli</taxon>
        <taxon>Bacillales</taxon>
        <taxon>Paenibacillaceae</taxon>
        <taxon>Paenibacillus</taxon>
    </lineage>
</organism>
<evidence type="ECO:0000256" key="4">
    <source>
        <dbReference type="ARBA" id="ARBA00022475"/>
    </source>
</evidence>
<gene>
    <name evidence="11" type="ORF">J2Z20_001278</name>
</gene>
<accession>A0ABS4H208</accession>
<evidence type="ECO:0000256" key="8">
    <source>
        <dbReference type="ARBA" id="ARBA00022989"/>
    </source>
</evidence>
<evidence type="ECO:0000256" key="3">
    <source>
        <dbReference type="ARBA" id="ARBA00008281"/>
    </source>
</evidence>
<evidence type="ECO:0000313" key="11">
    <source>
        <dbReference type="EMBL" id="MBP1936417.1"/>
    </source>
</evidence>
<dbReference type="EMBL" id="JAGGKP010000001">
    <property type="protein sequence ID" value="MBP1936417.1"/>
    <property type="molecule type" value="Genomic_DNA"/>
</dbReference>
<name>A0ABS4H208_9BACL</name>
<evidence type="ECO:0000256" key="1">
    <source>
        <dbReference type="ARBA" id="ARBA00002254"/>
    </source>
</evidence>
<evidence type="ECO:0000313" key="12">
    <source>
        <dbReference type="Proteomes" id="UP001519273"/>
    </source>
</evidence>
<keyword evidence="9 10" id="KW-0472">Membrane</keyword>
<keyword evidence="12" id="KW-1185">Reference proteome</keyword>
<keyword evidence="8" id="KW-1133">Transmembrane helix</keyword>
<dbReference type="Pfam" id="PF03748">
    <property type="entry name" value="FliL"/>
    <property type="match status" value="1"/>
</dbReference>
<protein>
    <recommendedName>
        <fullName evidence="10">Flagellar protein FliL</fullName>
    </recommendedName>
</protein>
<sequence length="154" mass="17136">MMKRMAPWLITILLAITLIALASFLLINNSLNKNNSETAGKETKKTMISADKIVEETSEITDIKTNLADSNYIISISLAFQLDSKKSKEEFEKIKEIKVKPLIIKTLADTKPEELNGANGKDQFSNKLLNLVNKTLPSGKLTQIDITNFILSPL</sequence>